<sequence length="225" mass="25883">MAGKKPEIPEGYLGPQEKWNELGLKSMTHPNPEIIARDNHLKIEIESSMTHIKFTYQLIHCISEKEYSEYVFAQMKEGIIHVLVHMPETGYYKLQLYALPSADESKSLPNVFNYLIRCTTAAQTVHPFPKHYAQWKDGCFLHEPLVLHSNSNLTNINWRVNVPHANAVAVVVDEEWFHFENRGGPVWVAKFSLDKYRGSNSKVKLSANFQGDEESKFSTMLEFTI</sequence>
<dbReference type="InterPro" id="IPR056564">
    <property type="entry name" value="Ig-like_KY"/>
</dbReference>
<protein>
    <recommendedName>
        <fullName evidence="1">KY-like immunoglobulin-like domain-containing protein</fullName>
    </recommendedName>
</protein>
<dbReference type="AlphaFoldDB" id="A0A6J8F264"/>
<dbReference type="PANTHER" id="PTHR47020">
    <property type="entry name" value="HILLARIN"/>
    <property type="match status" value="1"/>
</dbReference>
<reference evidence="2 3" key="1">
    <citation type="submission" date="2020-06" db="EMBL/GenBank/DDBJ databases">
        <authorList>
            <person name="Li R."/>
            <person name="Bekaert M."/>
        </authorList>
    </citation>
    <scope>NUCLEOTIDE SEQUENCE [LARGE SCALE GENOMIC DNA]</scope>
    <source>
        <strain evidence="3">wild</strain>
    </source>
</reference>
<accession>A0A6J8F264</accession>
<feature type="domain" description="KY-like immunoglobulin-like" evidence="1">
    <location>
        <begin position="9"/>
        <end position="129"/>
    </location>
</feature>
<dbReference type="InterPro" id="IPR053041">
    <property type="entry name" value="Transglut-like_Superfamily_Mod"/>
</dbReference>
<proteinExistence type="predicted"/>
<gene>
    <name evidence="2" type="ORF">MCOR_57648</name>
</gene>
<organism evidence="2 3">
    <name type="scientific">Mytilus coruscus</name>
    <name type="common">Sea mussel</name>
    <dbReference type="NCBI Taxonomy" id="42192"/>
    <lineage>
        <taxon>Eukaryota</taxon>
        <taxon>Metazoa</taxon>
        <taxon>Spiralia</taxon>
        <taxon>Lophotrochozoa</taxon>
        <taxon>Mollusca</taxon>
        <taxon>Bivalvia</taxon>
        <taxon>Autobranchia</taxon>
        <taxon>Pteriomorphia</taxon>
        <taxon>Mytilida</taxon>
        <taxon>Mytiloidea</taxon>
        <taxon>Mytilidae</taxon>
        <taxon>Mytilinae</taxon>
        <taxon>Mytilus</taxon>
    </lineage>
</organism>
<name>A0A6J8F264_MYTCO</name>
<dbReference type="OrthoDB" id="6045135at2759"/>
<dbReference type="Proteomes" id="UP000507470">
    <property type="component" value="Unassembled WGS sequence"/>
</dbReference>
<evidence type="ECO:0000313" key="2">
    <source>
        <dbReference type="EMBL" id="CAC5425866.1"/>
    </source>
</evidence>
<dbReference type="PANTHER" id="PTHR47020:SF1">
    <property type="entry name" value="HILLARIN"/>
    <property type="match status" value="1"/>
</dbReference>
<dbReference type="Pfam" id="PF23265">
    <property type="entry name" value="Ig-like_KY"/>
    <property type="match status" value="1"/>
</dbReference>
<evidence type="ECO:0000313" key="3">
    <source>
        <dbReference type="Proteomes" id="UP000507470"/>
    </source>
</evidence>
<evidence type="ECO:0000259" key="1">
    <source>
        <dbReference type="Pfam" id="PF23265"/>
    </source>
</evidence>
<keyword evidence="3" id="KW-1185">Reference proteome</keyword>
<dbReference type="EMBL" id="CACVKT020010330">
    <property type="protein sequence ID" value="CAC5425866.1"/>
    <property type="molecule type" value="Genomic_DNA"/>
</dbReference>